<gene>
    <name evidence="2" type="ORF">SAMN05443549_103315</name>
</gene>
<dbReference type="EMBL" id="FQWB01000003">
    <property type="protein sequence ID" value="SHG33982.1"/>
    <property type="molecule type" value="Genomic_DNA"/>
</dbReference>
<evidence type="ECO:0008006" key="4">
    <source>
        <dbReference type="Google" id="ProtNLM"/>
    </source>
</evidence>
<keyword evidence="3" id="KW-1185">Reference proteome</keyword>
<sequence>MKNLFRMPKKIIVLGSLFFLFSCSQDEMANNDAQESTSPALTAKMSSKKLNVFKGPQVALGYGKVRSWISVDQNGFPNEIGLEITPEAFKNLTADNAKTLPPEGETIVVPLQLKAKQLTPFDHIGLNWNPHGHEPEHVFDVPHFDIHFYMISAEEQMAIPAWSPSTDAAFNNYPPIGYMPADYFTPPGPATAEAQMGKHWLPVNLGAYLPFSKIMIYGSYNGKLIFVEPMITLDYLLSNTDFSMNYSQPEHFAKAGNYPTKYNIYHDAATGNTYVTLSEFVARN</sequence>
<dbReference type="InterPro" id="IPR033786">
    <property type="entry name" value="TTHB210-like"/>
</dbReference>
<name>A0A1M5J0A9_9FLAO</name>
<dbReference type="AlphaFoldDB" id="A0A1M5J0A9"/>
<evidence type="ECO:0000256" key="1">
    <source>
        <dbReference type="SAM" id="SignalP"/>
    </source>
</evidence>
<reference evidence="3" key="1">
    <citation type="submission" date="2016-11" db="EMBL/GenBank/DDBJ databases">
        <authorList>
            <person name="Varghese N."/>
            <person name="Submissions S."/>
        </authorList>
    </citation>
    <scope>NUCLEOTIDE SEQUENCE [LARGE SCALE GENOMIC DNA]</scope>
    <source>
        <strain evidence="3">DSM 19978</strain>
    </source>
</reference>
<feature type="signal peptide" evidence="1">
    <location>
        <begin position="1"/>
        <end position="29"/>
    </location>
</feature>
<dbReference type="PROSITE" id="PS51257">
    <property type="entry name" value="PROKAR_LIPOPROTEIN"/>
    <property type="match status" value="1"/>
</dbReference>
<organism evidence="2 3">
    <name type="scientific">Flavobacterium fluvii</name>
    <dbReference type="NCBI Taxonomy" id="468056"/>
    <lineage>
        <taxon>Bacteria</taxon>
        <taxon>Pseudomonadati</taxon>
        <taxon>Bacteroidota</taxon>
        <taxon>Flavobacteriia</taxon>
        <taxon>Flavobacteriales</taxon>
        <taxon>Flavobacteriaceae</taxon>
        <taxon>Flavobacterium</taxon>
    </lineage>
</organism>
<dbReference type="Proteomes" id="UP000184516">
    <property type="component" value="Unassembled WGS sequence"/>
</dbReference>
<dbReference type="CDD" id="cd11669">
    <property type="entry name" value="TTHB210-like"/>
    <property type="match status" value="1"/>
</dbReference>
<feature type="chain" id="PRO_5012996931" description="DUF5602 domain-containing protein" evidence="1">
    <location>
        <begin position="30"/>
        <end position="284"/>
    </location>
</feature>
<keyword evidence="1" id="KW-0732">Signal</keyword>
<dbReference type="STRING" id="468056.SAMN05443549_103315"/>
<protein>
    <recommendedName>
        <fullName evidence="4">DUF5602 domain-containing protein</fullName>
    </recommendedName>
</protein>
<accession>A0A1M5J0A9</accession>
<evidence type="ECO:0000313" key="3">
    <source>
        <dbReference type="Proteomes" id="UP000184516"/>
    </source>
</evidence>
<evidence type="ECO:0000313" key="2">
    <source>
        <dbReference type="EMBL" id="SHG33982.1"/>
    </source>
</evidence>
<proteinExistence type="predicted"/>